<keyword evidence="8" id="KW-1015">Disulfide bond</keyword>
<evidence type="ECO:0000256" key="5">
    <source>
        <dbReference type="ARBA" id="ARBA00022989"/>
    </source>
</evidence>
<name>A0ABD2C1G9_VESSQ</name>
<evidence type="ECO:0000256" key="10">
    <source>
        <dbReference type="SAM" id="Phobius"/>
    </source>
</evidence>
<evidence type="ECO:0000256" key="1">
    <source>
        <dbReference type="ARBA" id="ARBA00004530"/>
    </source>
</evidence>
<feature type="domain" description="Lysosome-associated membrane glycoprotein 2-like luminal" evidence="12">
    <location>
        <begin position="218"/>
        <end position="380"/>
    </location>
</feature>
<keyword evidence="3 11" id="KW-0732">Signal</keyword>
<evidence type="ECO:0000256" key="2">
    <source>
        <dbReference type="ARBA" id="ARBA00022692"/>
    </source>
</evidence>
<protein>
    <submittedName>
        <fullName evidence="13">Lysosome-associated membrane glycoprotein 1-like</fullName>
    </submittedName>
</protein>
<keyword evidence="4" id="KW-0967">Endosome</keyword>
<feature type="compositionally biased region" description="Basic and acidic residues" evidence="9">
    <location>
        <begin position="455"/>
        <end position="471"/>
    </location>
</feature>
<evidence type="ECO:0000256" key="7">
    <source>
        <dbReference type="ARBA" id="ARBA00023180"/>
    </source>
</evidence>
<proteinExistence type="inferred from homology"/>
<feature type="compositionally biased region" description="Low complexity" evidence="9">
    <location>
        <begin position="503"/>
        <end position="585"/>
    </location>
</feature>
<keyword evidence="14" id="KW-1185">Reference proteome</keyword>
<evidence type="ECO:0000256" key="3">
    <source>
        <dbReference type="ARBA" id="ARBA00022729"/>
    </source>
</evidence>
<comment type="caution">
    <text evidence="13">The sequence shown here is derived from an EMBL/GenBank/DDBJ whole genome shotgun (WGS) entry which is preliminary data.</text>
</comment>
<feature type="region of interest" description="Disordered" evidence="9">
    <location>
        <begin position="455"/>
        <end position="585"/>
    </location>
</feature>
<comment type="caution">
    <text evidence="8">Lacks conserved residue(s) required for the propagation of feature annotation.</text>
</comment>
<dbReference type="Pfam" id="PF01299">
    <property type="entry name" value="Lamp2-like_luminal"/>
    <property type="match status" value="2"/>
</dbReference>
<dbReference type="PANTHER" id="PTHR11506">
    <property type="entry name" value="LYSOSOME-ASSOCIATED MEMBRANE GLYCOPROTEIN"/>
    <property type="match status" value="1"/>
</dbReference>
<evidence type="ECO:0000313" key="13">
    <source>
        <dbReference type="EMBL" id="KAL2738882.1"/>
    </source>
</evidence>
<keyword evidence="6 8" id="KW-0472">Membrane</keyword>
<feature type="region of interest" description="Disordered" evidence="9">
    <location>
        <begin position="38"/>
        <end position="211"/>
    </location>
</feature>
<evidence type="ECO:0000256" key="9">
    <source>
        <dbReference type="SAM" id="MobiDB-lite"/>
    </source>
</evidence>
<evidence type="ECO:0000256" key="8">
    <source>
        <dbReference type="PROSITE-ProRule" id="PRU00740"/>
    </source>
</evidence>
<evidence type="ECO:0000256" key="11">
    <source>
        <dbReference type="SAM" id="SignalP"/>
    </source>
</evidence>
<feature type="compositionally biased region" description="Basic and acidic residues" evidence="9">
    <location>
        <begin position="39"/>
        <end position="57"/>
    </location>
</feature>
<gene>
    <name evidence="13" type="ORF">V1478_001448</name>
</gene>
<dbReference type="PROSITE" id="PS51407">
    <property type="entry name" value="LAMP_3"/>
    <property type="match status" value="2"/>
</dbReference>
<accession>A0ABD2C1G9</accession>
<reference evidence="13 14" key="1">
    <citation type="journal article" date="2024" name="Ann. Entomol. Soc. Am.">
        <title>Genomic analyses of the southern and eastern yellowjacket wasps (Hymenoptera: Vespidae) reveal evolutionary signatures of social life.</title>
        <authorList>
            <person name="Catto M.A."/>
            <person name="Caine P.B."/>
            <person name="Orr S.E."/>
            <person name="Hunt B.G."/>
            <person name="Goodisman M.A.D."/>
        </authorList>
    </citation>
    <scope>NUCLEOTIDE SEQUENCE [LARGE SCALE GENOMIC DNA]</scope>
    <source>
        <strain evidence="13">233</strain>
        <tissue evidence="13">Head and thorax</tissue>
    </source>
</reference>
<comment type="similarity">
    <text evidence="8">Belongs to the LAMP family.</text>
</comment>
<feature type="domain" description="Lysosome-associated membrane glycoprotein 2-like luminal" evidence="12">
    <location>
        <begin position="592"/>
        <end position="745"/>
    </location>
</feature>
<dbReference type="Proteomes" id="UP001607302">
    <property type="component" value="Unassembled WGS sequence"/>
</dbReference>
<keyword evidence="5 10" id="KW-1133">Transmembrane helix</keyword>
<evidence type="ECO:0000313" key="14">
    <source>
        <dbReference type="Proteomes" id="UP001607302"/>
    </source>
</evidence>
<sequence length="814" mass="87642">MKLRFLYGILLAIAISKAEGDGSTGKVADNPDLGIVAIKESRGNEGRSLNDDGDHSADGGLKPTLEDDDSENGGRIVFAADDNSEDSSTDTPMTKDSSSDTTTTKDSSSDTPTTKDSSSDTPTTKDSSSDTPTTKDSSSDTPTTKDSSSDTPTTKDSSSDTPTTKDSSSDTPTTKDSSSDTPTTKDSSSDTPTTKETSSTNKATTQSTSTIASTEEYPYQVRGENGTCILSKMTISLILTYNNEKNQISKKTLNVPSDNVTTSGMCEETNSTMELAWFSDATTSEFRSVGFATNVNNITFYFKKDDSKFSINQIEAYIYLDEKNFPDALERIYVPLKTKSDLSLFITSTNDKYVCNEKVFVTEEKFELLITDVSLIAFNTDNISSRSVNNCVNPLTETANVGAIVGGVIGALAVIGIIGFVIWRRRRNAPVPEGDGSTGKVADNSDLGIVAIKESRGNEGRSLNDDGDHSADGGLKPTLEDDDSENGGRIVFAIDDNSEDSSTDTTTTKGTSTDTTTTKDSSSDTTTTKDTSTDTPTTKDSSSDTTTTKDSSSDTPTTKDSSSDTPTTKETSSTNKATTPSTSTIASTEEYPYQVRGENGICILSKMTISLNVTYNITDTKDTSILNIQSSDVTTGGYCSEPVSVMELTWEADFSNGKRNNITFYLKKDDKSTFSVFEILVMIHLDSWNFPNATDADILQTTGPNLRLFAASATNGKYTCNIETKVRTETVEISITDVDLIAFNTDKDISSRSVEDCVPKPNIVETFHFNVDSIGAIVIPITAVIIICAIACTIWLQKRNPCLYLEDNFCNNVQ</sequence>
<keyword evidence="7" id="KW-0325">Glycoprotein</keyword>
<feature type="compositionally biased region" description="Low complexity" evidence="9">
    <location>
        <begin position="89"/>
        <end position="211"/>
    </location>
</feature>
<evidence type="ECO:0000256" key="6">
    <source>
        <dbReference type="ARBA" id="ARBA00023136"/>
    </source>
</evidence>
<feature type="disulfide bond" evidence="8">
    <location>
        <begin position="720"/>
        <end position="757"/>
    </location>
</feature>
<dbReference type="PANTHER" id="PTHR11506:SF2">
    <property type="entry name" value="MACROSIALIN"/>
    <property type="match status" value="1"/>
</dbReference>
<dbReference type="GO" id="GO:0010008">
    <property type="term" value="C:endosome membrane"/>
    <property type="evidence" value="ECO:0007669"/>
    <property type="project" value="UniProtKB-SubCell"/>
</dbReference>
<feature type="signal peptide" evidence="11">
    <location>
        <begin position="1"/>
        <end position="20"/>
    </location>
</feature>
<dbReference type="Gene3D" id="2.40.160.110">
    <property type="match status" value="2"/>
</dbReference>
<keyword evidence="2 8" id="KW-0812">Transmembrane</keyword>
<dbReference type="EMBL" id="JAUDFV010000025">
    <property type="protein sequence ID" value="KAL2738882.1"/>
    <property type="molecule type" value="Genomic_DNA"/>
</dbReference>
<dbReference type="InterPro" id="IPR002000">
    <property type="entry name" value="Lysosome-assoc_membr_glycop"/>
</dbReference>
<dbReference type="AlphaFoldDB" id="A0ABD2C1G9"/>
<comment type="subcellular location">
    <subcellularLocation>
        <location evidence="1">Endosome membrane</location>
        <topology evidence="1">Single-pass type I membrane protein</topology>
    </subcellularLocation>
    <subcellularLocation>
        <location evidence="8">Membrane</location>
        <topology evidence="8">Single-pass type I membrane protein</topology>
    </subcellularLocation>
</comment>
<dbReference type="CDD" id="cd12087">
    <property type="entry name" value="TM_EGFR-like"/>
    <property type="match status" value="1"/>
</dbReference>
<evidence type="ECO:0000259" key="12">
    <source>
        <dbReference type="Pfam" id="PF01299"/>
    </source>
</evidence>
<feature type="disulfide bond" evidence="8">
    <location>
        <begin position="228"/>
        <end position="266"/>
    </location>
</feature>
<feature type="transmembrane region" description="Helical" evidence="10">
    <location>
        <begin position="774"/>
        <end position="796"/>
    </location>
</feature>
<feature type="chain" id="PRO_5044870214" evidence="11">
    <location>
        <begin position="21"/>
        <end position="814"/>
    </location>
</feature>
<feature type="transmembrane region" description="Helical" evidence="10">
    <location>
        <begin position="401"/>
        <end position="423"/>
    </location>
</feature>
<organism evidence="13 14">
    <name type="scientific">Vespula squamosa</name>
    <name type="common">Southern yellow jacket</name>
    <name type="synonym">Wasp</name>
    <dbReference type="NCBI Taxonomy" id="30214"/>
    <lineage>
        <taxon>Eukaryota</taxon>
        <taxon>Metazoa</taxon>
        <taxon>Ecdysozoa</taxon>
        <taxon>Arthropoda</taxon>
        <taxon>Hexapoda</taxon>
        <taxon>Insecta</taxon>
        <taxon>Pterygota</taxon>
        <taxon>Neoptera</taxon>
        <taxon>Endopterygota</taxon>
        <taxon>Hymenoptera</taxon>
        <taxon>Apocrita</taxon>
        <taxon>Aculeata</taxon>
        <taxon>Vespoidea</taxon>
        <taxon>Vespidae</taxon>
        <taxon>Vespinae</taxon>
        <taxon>Vespula</taxon>
    </lineage>
</organism>
<dbReference type="InterPro" id="IPR048528">
    <property type="entry name" value="Lamp2-like_luminal"/>
</dbReference>
<evidence type="ECO:0000256" key="4">
    <source>
        <dbReference type="ARBA" id="ARBA00022753"/>
    </source>
</evidence>